<dbReference type="AlphaFoldDB" id="A0A4P7XF50"/>
<keyword evidence="2" id="KW-1185">Reference proteome</keyword>
<proteinExistence type="predicted"/>
<dbReference type="InterPro" id="IPR008727">
    <property type="entry name" value="PAAR_motif"/>
</dbReference>
<evidence type="ECO:0000313" key="2">
    <source>
        <dbReference type="Proteomes" id="UP000298049"/>
    </source>
</evidence>
<dbReference type="OrthoDB" id="9807902at2"/>
<accession>A0A4P7XF50</accession>
<dbReference type="Proteomes" id="UP000298049">
    <property type="component" value="Chromosome"/>
</dbReference>
<dbReference type="Gene3D" id="2.60.200.60">
    <property type="match status" value="2"/>
</dbReference>
<dbReference type="Pfam" id="PF05488">
    <property type="entry name" value="PAAR_motif"/>
    <property type="match status" value="1"/>
</dbReference>
<dbReference type="CDD" id="cd14738">
    <property type="entry name" value="PAAR_2"/>
    <property type="match status" value="1"/>
</dbReference>
<dbReference type="EMBL" id="CP031093">
    <property type="protein sequence ID" value="QCF24722.1"/>
    <property type="molecule type" value="Genomic_DNA"/>
</dbReference>
<sequence>MGKPAAVLGSYHSCPAKTSRVPHVGGPALASSADVFVGGMPVACLGDALVCVGPPDSIAAGSASVTANGKPIARVGDATSHGGRLVAGNPTVLVGG</sequence>
<reference evidence="1 2" key="1">
    <citation type="submission" date="2018-07" db="EMBL/GenBank/DDBJ databases">
        <title>Marsedoiliclastica nanhaica gen. nov. sp. nov., a novel marine hydrocarbonoclastic bacterium isolated from an in-situ enriched hydrocarbon-degrading consortium in deep-sea sediment.</title>
        <authorList>
            <person name="Dong C."/>
            <person name="Ma T."/>
            <person name="Liu R."/>
            <person name="Shao Z."/>
        </authorList>
    </citation>
    <scope>NUCLEOTIDE SEQUENCE [LARGE SCALE GENOMIC DNA]</scope>
    <source>
        <strain evidence="2">soil36-7</strain>
    </source>
</reference>
<gene>
    <name evidence="1" type="ORF">soil367_01435</name>
</gene>
<name>A0A4P7XF50_9ALTE</name>
<evidence type="ECO:0000313" key="1">
    <source>
        <dbReference type="EMBL" id="QCF24722.1"/>
    </source>
</evidence>
<protein>
    <submittedName>
        <fullName evidence="1">Type VI secretion protein</fullName>
    </submittedName>
</protein>
<dbReference type="RefSeq" id="WP_136546209.1">
    <property type="nucleotide sequence ID" value="NZ_CP031093.1"/>
</dbReference>
<organism evidence="1 2">
    <name type="scientific">Hydrocarboniclastica marina</name>
    <dbReference type="NCBI Taxonomy" id="2259620"/>
    <lineage>
        <taxon>Bacteria</taxon>
        <taxon>Pseudomonadati</taxon>
        <taxon>Pseudomonadota</taxon>
        <taxon>Gammaproteobacteria</taxon>
        <taxon>Alteromonadales</taxon>
        <taxon>Alteromonadaceae</taxon>
        <taxon>Hydrocarboniclastica</taxon>
    </lineage>
</organism>
<dbReference type="KEGG" id="hmi:soil367_01435"/>